<dbReference type="AlphaFoldDB" id="A0A5D0MR15"/>
<dbReference type="Gene3D" id="1.40.20.10">
    <property type="entry name" value="CHAD domain"/>
    <property type="match status" value="1"/>
</dbReference>
<gene>
    <name evidence="3" type="ORF">FXF49_07215</name>
</gene>
<evidence type="ECO:0000256" key="1">
    <source>
        <dbReference type="SAM" id="Coils"/>
    </source>
</evidence>
<dbReference type="Proteomes" id="UP000323337">
    <property type="component" value="Unassembled WGS sequence"/>
</dbReference>
<evidence type="ECO:0000313" key="3">
    <source>
        <dbReference type="EMBL" id="TYB33269.1"/>
    </source>
</evidence>
<dbReference type="EMBL" id="VSIV01000169">
    <property type="protein sequence ID" value="TYB33269.1"/>
    <property type="molecule type" value="Genomic_DNA"/>
</dbReference>
<dbReference type="Pfam" id="PF05235">
    <property type="entry name" value="CHAD"/>
    <property type="match status" value="1"/>
</dbReference>
<sequence length="514" mass="59509">MSNGVDTTKIIVMNLNLLSKSSVFLTRQEELDLALKKCTEYSFGLCNTKKSDIIIYDSFDGRLISKNILLFRSGEIFYLLNPRNKKYIFFEFNHPSAVFKISDLKDEKIKKALSPASVRALMPLLLMSGVIDVYNLKNNDKKTIARCTICRLNSDSFTFLVVTPLKGFKDETDEFVNLLKSFGLNLSRGNIVSELLNKYPELYITYSNKIQTVLNQNDLSDKAVSVIVAELLKKAKTNLNGILHDYDTEFLHDYRVSLRKARSILSGVGDVFDKEKAKYFRGIFKTFAQITNKLRDIDVYLLRIPEFREELPQYLNYGLDDIENYLLKLRESESKKVNDFLQSPEFKADFGEAVGFFQKGYVDYPGELAGKNIYNVAAEAINDRLASPVKRVKKSKSMTPETLHKLRIDFKELRYLIEAFGNVVYGEKTEALLNKLKRFQDEIGLYHDYHNHIIMLNYILNEMSVKNDNTEKTVKQLEKIFAKKRDKLEKKVLERLDKFLQKKNISKYRPRGSK</sequence>
<protein>
    <submittedName>
        <fullName evidence="3">CHAD domain-containing protein</fullName>
    </submittedName>
</protein>
<reference evidence="3 4" key="1">
    <citation type="submission" date="2019-08" db="EMBL/GenBank/DDBJ databases">
        <title>Genomic characterization of a novel candidate phylum (ARYD3) from a high temperature, high salinity tertiary oil reservoir in north central Oklahoma, USA.</title>
        <authorList>
            <person name="Youssef N.H."/>
            <person name="Yadav A."/>
            <person name="Elshahed M.S."/>
        </authorList>
    </citation>
    <scope>NUCLEOTIDE SEQUENCE [LARGE SCALE GENOMIC DNA]</scope>
    <source>
        <strain evidence="3">ARYD1</strain>
    </source>
</reference>
<feature type="domain" description="CHAD" evidence="2">
    <location>
        <begin position="217"/>
        <end position="505"/>
    </location>
</feature>
<dbReference type="PROSITE" id="PS51708">
    <property type="entry name" value="CHAD"/>
    <property type="match status" value="1"/>
</dbReference>
<dbReference type="InterPro" id="IPR038186">
    <property type="entry name" value="CHAD_dom_sf"/>
</dbReference>
<organism evidence="3 4">
    <name type="scientific">Flexistipes sinusarabici</name>
    <dbReference type="NCBI Taxonomy" id="2352"/>
    <lineage>
        <taxon>Bacteria</taxon>
        <taxon>Pseudomonadati</taxon>
        <taxon>Deferribacterota</taxon>
        <taxon>Deferribacteres</taxon>
        <taxon>Deferribacterales</taxon>
        <taxon>Flexistipitaceae</taxon>
        <taxon>Flexistipes</taxon>
    </lineage>
</organism>
<dbReference type="PANTHER" id="PTHR39339:SF1">
    <property type="entry name" value="CHAD DOMAIN-CONTAINING PROTEIN"/>
    <property type="match status" value="1"/>
</dbReference>
<evidence type="ECO:0000313" key="4">
    <source>
        <dbReference type="Proteomes" id="UP000323337"/>
    </source>
</evidence>
<feature type="coiled-coil region" evidence="1">
    <location>
        <begin position="460"/>
        <end position="487"/>
    </location>
</feature>
<dbReference type="SMART" id="SM00880">
    <property type="entry name" value="CHAD"/>
    <property type="match status" value="1"/>
</dbReference>
<comment type="caution">
    <text evidence="3">The sequence shown here is derived from an EMBL/GenBank/DDBJ whole genome shotgun (WGS) entry which is preliminary data.</text>
</comment>
<keyword evidence="1" id="KW-0175">Coiled coil</keyword>
<name>A0A5D0MR15_FLESI</name>
<accession>A0A5D0MR15</accession>
<dbReference type="RefSeq" id="WP_303701229.1">
    <property type="nucleotide sequence ID" value="NZ_VSIV01000169.1"/>
</dbReference>
<evidence type="ECO:0000259" key="2">
    <source>
        <dbReference type="PROSITE" id="PS51708"/>
    </source>
</evidence>
<dbReference type="InterPro" id="IPR007899">
    <property type="entry name" value="CHAD_dom"/>
</dbReference>
<dbReference type="PANTHER" id="PTHR39339">
    <property type="entry name" value="SLR1444 PROTEIN"/>
    <property type="match status" value="1"/>
</dbReference>
<proteinExistence type="predicted"/>